<dbReference type="Proteomes" id="UP001431783">
    <property type="component" value="Unassembled WGS sequence"/>
</dbReference>
<proteinExistence type="predicted"/>
<protein>
    <submittedName>
        <fullName evidence="1">Uncharacterized protein</fullName>
    </submittedName>
</protein>
<dbReference type="AlphaFoldDB" id="A0AAW1VCX2"/>
<comment type="caution">
    <text evidence="1">The sequence shown here is derived from an EMBL/GenBank/DDBJ whole genome shotgun (WGS) entry which is preliminary data.</text>
</comment>
<sequence length="124" mass="14259">MTYVTVVSALTQFFYFLTNHETFNPQGTLQAVGKVESTHYSWADSDDMKVNGITVCLGWHIKLRIIYGIQIMSEKWNLMLVMQGKMYQNEQSITHRTISQLTVVEFSGFTDTSLTFSMVLHGFF</sequence>
<evidence type="ECO:0000313" key="1">
    <source>
        <dbReference type="EMBL" id="KAK9890223.1"/>
    </source>
</evidence>
<name>A0AAW1VCX2_9CUCU</name>
<dbReference type="EMBL" id="JARQZJ010000125">
    <property type="protein sequence ID" value="KAK9890223.1"/>
    <property type="molecule type" value="Genomic_DNA"/>
</dbReference>
<accession>A0AAW1VCX2</accession>
<evidence type="ECO:0000313" key="2">
    <source>
        <dbReference type="Proteomes" id="UP001431783"/>
    </source>
</evidence>
<reference evidence="1 2" key="1">
    <citation type="submission" date="2023-03" db="EMBL/GenBank/DDBJ databases">
        <title>Genome insight into feeding habits of ladybird beetles.</title>
        <authorList>
            <person name="Li H.-S."/>
            <person name="Huang Y.-H."/>
            <person name="Pang H."/>
        </authorList>
    </citation>
    <scope>NUCLEOTIDE SEQUENCE [LARGE SCALE GENOMIC DNA]</scope>
    <source>
        <strain evidence="1">SYSU_2023b</strain>
        <tissue evidence="1">Whole body</tissue>
    </source>
</reference>
<organism evidence="1 2">
    <name type="scientific">Henosepilachna vigintioctopunctata</name>
    <dbReference type="NCBI Taxonomy" id="420089"/>
    <lineage>
        <taxon>Eukaryota</taxon>
        <taxon>Metazoa</taxon>
        <taxon>Ecdysozoa</taxon>
        <taxon>Arthropoda</taxon>
        <taxon>Hexapoda</taxon>
        <taxon>Insecta</taxon>
        <taxon>Pterygota</taxon>
        <taxon>Neoptera</taxon>
        <taxon>Endopterygota</taxon>
        <taxon>Coleoptera</taxon>
        <taxon>Polyphaga</taxon>
        <taxon>Cucujiformia</taxon>
        <taxon>Coccinelloidea</taxon>
        <taxon>Coccinellidae</taxon>
        <taxon>Epilachninae</taxon>
        <taxon>Epilachnini</taxon>
        <taxon>Henosepilachna</taxon>
    </lineage>
</organism>
<keyword evidence="2" id="KW-1185">Reference proteome</keyword>
<gene>
    <name evidence="1" type="ORF">WA026_010334</name>
</gene>